<dbReference type="Proteomes" id="UP001154282">
    <property type="component" value="Unassembled WGS sequence"/>
</dbReference>
<organism evidence="1 2">
    <name type="scientific">Linum tenue</name>
    <dbReference type="NCBI Taxonomy" id="586396"/>
    <lineage>
        <taxon>Eukaryota</taxon>
        <taxon>Viridiplantae</taxon>
        <taxon>Streptophyta</taxon>
        <taxon>Embryophyta</taxon>
        <taxon>Tracheophyta</taxon>
        <taxon>Spermatophyta</taxon>
        <taxon>Magnoliopsida</taxon>
        <taxon>eudicotyledons</taxon>
        <taxon>Gunneridae</taxon>
        <taxon>Pentapetalae</taxon>
        <taxon>rosids</taxon>
        <taxon>fabids</taxon>
        <taxon>Malpighiales</taxon>
        <taxon>Linaceae</taxon>
        <taxon>Linum</taxon>
    </lineage>
</organism>
<dbReference type="PANTHER" id="PTHR11017:SF385">
    <property type="entry name" value="DISEASE RESISTANCE PROTEIN (TIR-NBS-LRR CLASS)-RELATED"/>
    <property type="match status" value="1"/>
</dbReference>
<sequence length="245" mass="28775">MMIFDEKTVQVWRDALKKVGAMKGWHVTSNDEQGEIANLVTGDVWSHLSKISNALETDKLIRIDGHIEAVEERMTLESLERSMIEIVFDTEKQKVFRMHDQLRDMGREIVRQENKRHPWNRSRIWLEENDVEMLYNKKRTNTIEGIRMNPSSDDGVVDELEIVANLESECFMNLSELRYLDVQAKMLPSDFTDYLPNLRWLQWKSGNSECLPKFRVENMVILELLTPVKDDWGGLRHLVKVWATV</sequence>
<gene>
    <name evidence="1" type="ORF">LITE_LOCUS36889</name>
</gene>
<dbReference type="Gene3D" id="3.40.50.10140">
    <property type="entry name" value="Toll/interleukin-1 receptor homology (TIR) domain"/>
    <property type="match status" value="1"/>
</dbReference>
<proteinExistence type="predicted"/>
<dbReference type="AlphaFoldDB" id="A0AAV0P4L7"/>
<dbReference type="PANTHER" id="PTHR11017">
    <property type="entry name" value="LEUCINE-RICH REPEAT-CONTAINING PROTEIN"/>
    <property type="match status" value="1"/>
</dbReference>
<name>A0AAV0P4L7_9ROSI</name>
<reference evidence="1" key="1">
    <citation type="submission" date="2022-08" db="EMBL/GenBank/DDBJ databases">
        <authorList>
            <person name="Gutierrez-Valencia J."/>
        </authorList>
    </citation>
    <scope>NUCLEOTIDE SEQUENCE</scope>
</reference>
<evidence type="ECO:0000313" key="2">
    <source>
        <dbReference type="Proteomes" id="UP001154282"/>
    </source>
</evidence>
<comment type="caution">
    <text evidence="1">The sequence shown here is derived from an EMBL/GenBank/DDBJ whole genome shotgun (WGS) entry which is preliminary data.</text>
</comment>
<accession>A0AAV0P4L7</accession>
<dbReference type="GO" id="GO:0006952">
    <property type="term" value="P:defense response"/>
    <property type="evidence" value="ECO:0007669"/>
    <property type="project" value="InterPro"/>
</dbReference>
<dbReference type="EMBL" id="CAMGYJ010000008">
    <property type="protein sequence ID" value="CAI0466102.1"/>
    <property type="molecule type" value="Genomic_DNA"/>
</dbReference>
<dbReference type="InterPro" id="IPR044974">
    <property type="entry name" value="Disease_R_plants"/>
</dbReference>
<keyword evidence="2" id="KW-1185">Reference proteome</keyword>
<dbReference type="InterPro" id="IPR035897">
    <property type="entry name" value="Toll_tir_struct_dom_sf"/>
</dbReference>
<evidence type="ECO:0000313" key="1">
    <source>
        <dbReference type="EMBL" id="CAI0466102.1"/>
    </source>
</evidence>
<protein>
    <submittedName>
        <fullName evidence="1">Uncharacterized protein</fullName>
    </submittedName>
</protein>